<sequence>EKNDLKENQKRVLEELRQKTLKLKNPFLLKENSVNANEIIKVLNFENKNYHDWRFSLDNLSSDLVQKFSETSLKKLRQNSEINRSMIYSYISVPQIAVDKIYKIISETKLDNPKFNKKYPNPHVTLIFKNHSNEKLWKECLRYWKNRALFKVVISGLAIWADKLVCSTCQIFSAEGKNMLDLVDSGHPHITIAHST</sequence>
<evidence type="ECO:0000313" key="2">
    <source>
        <dbReference type="Proteomes" id="UP001439008"/>
    </source>
</evidence>
<accession>A0ABV2ASG8</accession>
<name>A0ABV2ASG8_9EUKA</name>
<evidence type="ECO:0000313" key="1">
    <source>
        <dbReference type="EMBL" id="MES1922625.1"/>
    </source>
</evidence>
<feature type="non-terminal residue" evidence="1">
    <location>
        <position position="1"/>
    </location>
</feature>
<feature type="non-terminal residue" evidence="1">
    <location>
        <position position="196"/>
    </location>
</feature>
<protein>
    <submittedName>
        <fullName evidence="1">Uncharacterized protein</fullName>
    </submittedName>
</protein>
<gene>
    <name evidence="1" type="ORF">MHBO_004142</name>
</gene>
<keyword evidence="2" id="KW-1185">Reference proteome</keyword>
<dbReference type="Proteomes" id="UP001439008">
    <property type="component" value="Unassembled WGS sequence"/>
</dbReference>
<proteinExistence type="predicted"/>
<comment type="caution">
    <text evidence="1">The sequence shown here is derived from an EMBL/GenBank/DDBJ whole genome shotgun (WGS) entry which is preliminary data.</text>
</comment>
<reference evidence="1 2" key="1">
    <citation type="journal article" date="2024" name="BMC Biol.">
        <title>Comparative genomics of Ascetosporea gives new insight into the evolutionary basis for animal parasitism in Rhizaria.</title>
        <authorList>
            <person name="Hiltunen Thoren M."/>
            <person name="Onut-Brannstrom I."/>
            <person name="Alfjorden A."/>
            <person name="Peckova H."/>
            <person name="Swords F."/>
            <person name="Hooper C."/>
            <person name="Holzer A.S."/>
            <person name="Bass D."/>
            <person name="Burki F."/>
        </authorList>
    </citation>
    <scope>NUCLEOTIDE SEQUENCE [LARGE SCALE GENOMIC DNA]</scope>
    <source>
        <strain evidence="1">20-A016</strain>
    </source>
</reference>
<dbReference type="EMBL" id="JBDODL010003266">
    <property type="protein sequence ID" value="MES1922625.1"/>
    <property type="molecule type" value="Genomic_DNA"/>
</dbReference>
<organism evidence="1 2">
    <name type="scientific">Bonamia ostreae</name>
    <dbReference type="NCBI Taxonomy" id="126728"/>
    <lineage>
        <taxon>Eukaryota</taxon>
        <taxon>Sar</taxon>
        <taxon>Rhizaria</taxon>
        <taxon>Endomyxa</taxon>
        <taxon>Ascetosporea</taxon>
        <taxon>Haplosporida</taxon>
        <taxon>Bonamia</taxon>
    </lineage>
</organism>